<evidence type="ECO:0000256" key="2">
    <source>
        <dbReference type="ARBA" id="ARBA00022448"/>
    </source>
</evidence>
<dbReference type="KEGG" id="pmai:CF386_09685"/>
<feature type="transmembrane region" description="Helical" evidence="8">
    <location>
        <begin position="231"/>
        <end position="251"/>
    </location>
</feature>
<accession>A0A220VG39</accession>
<dbReference type="SUPFAM" id="SSF103473">
    <property type="entry name" value="MFS general substrate transporter"/>
    <property type="match status" value="1"/>
</dbReference>
<gene>
    <name evidence="10" type="ORF">CF386_09685</name>
</gene>
<feature type="transmembrane region" description="Helical" evidence="8">
    <location>
        <begin position="140"/>
        <end position="163"/>
    </location>
</feature>
<feature type="transmembrane region" description="Helical" evidence="8">
    <location>
        <begin position="12"/>
        <end position="34"/>
    </location>
</feature>
<evidence type="ECO:0000313" key="10">
    <source>
        <dbReference type="EMBL" id="ASK79327.1"/>
    </source>
</evidence>
<feature type="domain" description="Major facilitator superfamily (MFS) profile" evidence="9">
    <location>
        <begin position="4"/>
        <end position="408"/>
    </location>
</feature>
<feature type="transmembrane region" description="Helical" evidence="8">
    <location>
        <begin position="318"/>
        <end position="343"/>
    </location>
</feature>
<name>A0A220VG39_9GAMM</name>
<keyword evidence="3" id="KW-1003">Cell membrane</keyword>
<evidence type="ECO:0000256" key="5">
    <source>
        <dbReference type="ARBA" id="ARBA00022847"/>
    </source>
</evidence>
<evidence type="ECO:0000256" key="7">
    <source>
        <dbReference type="ARBA" id="ARBA00023136"/>
    </source>
</evidence>
<dbReference type="AlphaFoldDB" id="A0A220VG39"/>
<dbReference type="EMBL" id="CP022356">
    <property type="protein sequence ID" value="ASK79327.1"/>
    <property type="molecule type" value="Genomic_DNA"/>
</dbReference>
<keyword evidence="5" id="KW-0769">Symport</keyword>
<dbReference type="PANTHER" id="PTHR43528:SF7">
    <property type="entry name" value="MFS TRANSPORTER"/>
    <property type="match status" value="1"/>
</dbReference>
<feature type="transmembrane region" description="Helical" evidence="8">
    <location>
        <begin position="175"/>
        <end position="194"/>
    </location>
</feature>
<dbReference type="OrthoDB" id="3690818at2"/>
<dbReference type="PANTHER" id="PTHR43528">
    <property type="entry name" value="ALPHA-KETOGLUTARATE PERMEASE"/>
    <property type="match status" value="1"/>
</dbReference>
<proteinExistence type="predicted"/>
<sequence length="412" mass="45503">MNKHIIYSTLGGILEFYDFIIFAIFSKIISTTFFPNHSSISALLLTFTIFAAGYIIRPVGGLIYGHFGDKFGRKKTFSISIIMMAFSTLFIAFIPSYASIGIFAPILLTILRLIQGASIGGEIPGALTFVSESIVKRKTLACSIVFFGLVLGIILGQLTSIVINKAFTVEQVNSFGWRIAFILGGVFGIWGGYLRKKIHETPSYLAIEDHKTKYPFLDVLKKHPKEIFMGWALMGLVSSGIMVFFLIMPSYGNLVEISSNTIFLINTLVLFIVTLASICFGFLGDKINKKYLILAAAIISILLTYTIFSRLVTNELTLVSYCVFCIFSFGISVAVIPSVLTELFPTELRYTGVGLIYNLSFATTGGLAPMLIFYFISETGNLLMPAFYYVLISIIALVSLLLYPKQVKHLAA</sequence>
<feature type="transmembrane region" description="Helical" evidence="8">
    <location>
        <begin position="291"/>
        <end position="312"/>
    </location>
</feature>
<dbReference type="GO" id="GO:0015293">
    <property type="term" value="F:symporter activity"/>
    <property type="evidence" value="ECO:0007669"/>
    <property type="project" value="UniProtKB-KW"/>
</dbReference>
<dbReference type="Proteomes" id="UP000242175">
    <property type="component" value="Chromosome small"/>
</dbReference>
<evidence type="ECO:0000256" key="6">
    <source>
        <dbReference type="ARBA" id="ARBA00022989"/>
    </source>
</evidence>
<feature type="transmembrane region" description="Helical" evidence="8">
    <location>
        <begin position="263"/>
        <end position="284"/>
    </location>
</feature>
<dbReference type="PROSITE" id="PS50850">
    <property type="entry name" value="MFS"/>
    <property type="match status" value="1"/>
</dbReference>
<keyword evidence="2" id="KW-0813">Transport</keyword>
<protein>
    <submittedName>
        <fullName evidence="10">MFS transporter</fullName>
    </submittedName>
</protein>
<keyword evidence="6 8" id="KW-1133">Transmembrane helix</keyword>
<comment type="subcellular location">
    <subcellularLocation>
        <location evidence="1">Cell membrane</location>
        <topology evidence="1">Multi-pass membrane protein</topology>
    </subcellularLocation>
</comment>
<keyword evidence="11" id="KW-1185">Reference proteome</keyword>
<feature type="transmembrane region" description="Helical" evidence="8">
    <location>
        <begin position="40"/>
        <end position="64"/>
    </location>
</feature>
<evidence type="ECO:0000256" key="3">
    <source>
        <dbReference type="ARBA" id="ARBA00022475"/>
    </source>
</evidence>
<evidence type="ECO:0000313" key="11">
    <source>
        <dbReference type="Proteomes" id="UP000242175"/>
    </source>
</evidence>
<dbReference type="InterPro" id="IPR036259">
    <property type="entry name" value="MFS_trans_sf"/>
</dbReference>
<feature type="transmembrane region" description="Helical" evidence="8">
    <location>
        <begin position="355"/>
        <end position="376"/>
    </location>
</feature>
<evidence type="ECO:0000256" key="4">
    <source>
        <dbReference type="ARBA" id="ARBA00022692"/>
    </source>
</evidence>
<dbReference type="InterPro" id="IPR020846">
    <property type="entry name" value="MFS_dom"/>
</dbReference>
<dbReference type="Pfam" id="PF07690">
    <property type="entry name" value="MFS_1"/>
    <property type="match status" value="1"/>
</dbReference>
<dbReference type="RefSeq" id="WP_089074235.1">
    <property type="nucleotide sequence ID" value="NZ_CBCSAM010000002.1"/>
</dbReference>
<organism evidence="10 11">
    <name type="scientific">Paraphotobacterium marinum</name>
    <dbReference type="NCBI Taxonomy" id="1755811"/>
    <lineage>
        <taxon>Bacteria</taxon>
        <taxon>Pseudomonadati</taxon>
        <taxon>Pseudomonadota</taxon>
        <taxon>Gammaproteobacteria</taxon>
        <taxon>Vibrionales</taxon>
        <taxon>Vibrionaceae</taxon>
        <taxon>Paraphotobacterium</taxon>
    </lineage>
</organism>
<dbReference type="GO" id="GO:0005886">
    <property type="term" value="C:plasma membrane"/>
    <property type="evidence" value="ECO:0007669"/>
    <property type="project" value="UniProtKB-SubCell"/>
</dbReference>
<keyword evidence="4 8" id="KW-0812">Transmembrane</keyword>
<feature type="transmembrane region" description="Helical" evidence="8">
    <location>
        <begin position="76"/>
        <end position="94"/>
    </location>
</feature>
<reference evidence="10 11" key="1">
    <citation type="journal article" date="2016" name="Int. J. Syst. Evol. Microbiol.">
        <title>Paraphotobacterium marinum gen. nov., sp. nov., a member of the family Vibrionaceae, isolated from surface seawater.</title>
        <authorList>
            <person name="Huang Z."/>
            <person name="Dong C."/>
            <person name="Shao Z."/>
        </authorList>
    </citation>
    <scope>NUCLEOTIDE SEQUENCE [LARGE SCALE GENOMIC DNA]</scope>
    <source>
        <strain evidence="10 11">NSCS20N07D</strain>
    </source>
</reference>
<keyword evidence="7 8" id="KW-0472">Membrane</keyword>
<evidence type="ECO:0000256" key="8">
    <source>
        <dbReference type="SAM" id="Phobius"/>
    </source>
</evidence>
<evidence type="ECO:0000256" key="1">
    <source>
        <dbReference type="ARBA" id="ARBA00004651"/>
    </source>
</evidence>
<dbReference type="Gene3D" id="1.20.1250.20">
    <property type="entry name" value="MFS general substrate transporter like domains"/>
    <property type="match status" value="2"/>
</dbReference>
<feature type="transmembrane region" description="Helical" evidence="8">
    <location>
        <begin position="382"/>
        <end position="403"/>
    </location>
</feature>
<dbReference type="InterPro" id="IPR051084">
    <property type="entry name" value="H+-coupled_symporters"/>
</dbReference>
<dbReference type="InterPro" id="IPR011701">
    <property type="entry name" value="MFS"/>
</dbReference>
<evidence type="ECO:0000259" key="9">
    <source>
        <dbReference type="PROSITE" id="PS50850"/>
    </source>
</evidence>